<name>A0A5M6DMV3_9BACT</name>
<dbReference type="PANTHER" id="PTHR47791">
    <property type="entry name" value="MEIOTICALLY UP-REGULATED GENE 191 PROTEIN"/>
    <property type="match status" value="1"/>
</dbReference>
<proteinExistence type="predicted"/>
<dbReference type="InterPro" id="IPR014512">
    <property type="entry name" value="O_gly_hydro"/>
</dbReference>
<dbReference type="AlphaFoldDB" id="A0A5M6DMV3"/>
<organism evidence="1 2">
    <name type="scientific">Adhaeribacter rhizoryzae</name>
    <dbReference type="NCBI Taxonomy" id="2607907"/>
    <lineage>
        <taxon>Bacteria</taxon>
        <taxon>Pseudomonadati</taxon>
        <taxon>Bacteroidota</taxon>
        <taxon>Cytophagia</taxon>
        <taxon>Cytophagales</taxon>
        <taxon>Hymenobacteraceae</taxon>
        <taxon>Adhaeribacter</taxon>
    </lineage>
</organism>
<dbReference type="Gene3D" id="1.50.10.20">
    <property type="match status" value="1"/>
</dbReference>
<keyword evidence="1" id="KW-0378">Hydrolase</keyword>
<dbReference type="GO" id="GO:0005975">
    <property type="term" value="P:carbohydrate metabolic process"/>
    <property type="evidence" value="ECO:0007669"/>
    <property type="project" value="InterPro"/>
</dbReference>
<dbReference type="InterPro" id="IPR005198">
    <property type="entry name" value="Glyco_hydro_76"/>
</dbReference>
<dbReference type="GO" id="GO:0016787">
    <property type="term" value="F:hydrolase activity"/>
    <property type="evidence" value="ECO:0007669"/>
    <property type="project" value="UniProtKB-KW"/>
</dbReference>
<evidence type="ECO:0000313" key="2">
    <source>
        <dbReference type="Proteomes" id="UP000323426"/>
    </source>
</evidence>
<accession>A0A5M6DMV3</accession>
<dbReference type="EMBL" id="VWSF01000002">
    <property type="protein sequence ID" value="KAA5548874.1"/>
    <property type="molecule type" value="Genomic_DNA"/>
</dbReference>
<protein>
    <submittedName>
        <fullName evidence="1">Glycoside hydrolase</fullName>
    </submittedName>
</protein>
<dbReference type="Pfam" id="PF03663">
    <property type="entry name" value="Glyco_hydro_76"/>
    <property type="match status" value="1"/>
</dbReference>
<sequence length="338" mass="39651">MLQAQPDYKGRIKRIHENIYQVFYVPATGYFTETNVKSKNDNPFSYLWPLCGLIQATNEMEQLEPSKKYMEPVVKAINQYYNPNPPAPGYQAMIFKAKPDTRYIDDNQWIGIAYMDAYARTKNKKYLTLAEEIYRFMLTGYDQASGGGLYWRENDKTTKNTCSNGPGIILALQLYQATKQQQYLKLAQDLYTWTNKYLLAPEGVYYDAVKLPSLKIDSATYTYNTGTMLESNVMLYTITKNKRYLQEAQRIAQAAEKYFYKKNKLPDHYWFNAVFLRGYLALYKVDKNKKQLQFIIDDAERIWQQERNEQDLLGKKQEKTLIDQAGMLEIYARLARLK</sequence>
<dbReference type="PANTHER" id="PTHR47791:SF4">
    <property type="entry name" value="(PUTATIVE SECRETED PROTEIN)-RELATED"/>
    <property type="match status" value="1"/>
</dbReference>
<gene>
    <name evidence="1" type="ORF">F0145_03450</name>
</gene>
<dbReference type="InterPro" id="IPR053169">
    <property type="entry name" value="MUG_Protein"/>
</dbReference>
<dbReference type="SUPFAM" id="SSF48208">
    <property type="entry name" value="Six-hairpin glycosidases"/>
    <property type="match status" value="1"/>
</dbReference>
<dbReference type="Proteomes" id="UP000323426">
    <property type="component" value="Unassembled WGS sequence"/>
</dbReference>
<keyword evidence="2" id="KW-1185">Reference proteome</keyword>
<comment type="caution">
    <text evidence="1">The sequence shown here is derived from an EMBL/GenBank/DDBJ whole genome shotgun (WGS) entry which is preliminary data.</text>
</comment>
<dbReference type="PIRSF" id="PIRSF021505">
    <property type="entry name" value="O_gly_hdrol"/>
    <property type="match status" value="1"/>
</dbReference>
<reference evidence="1 2" key="1">
    <citation type="submission" date="2019-09" db="EMBL/GenBank/DDBJ databases">
        <title>Genome sequence and assembly of Adhaeribacter sp.</title>
        <authorList>
            <person name="Chhetri G."/>
        </authorList>
    </citation>
    <scope>NUCLEOTIDE SEQUENCE [LARGE SCALE GENOMIC DNA]</scope>
    <source>
        <strain evidence="1 2">DK36</strain>
    </source>
</reference>
<dbReference type="InterPro" id="IPR008928">
    <property type="entry name" value="6-hairpin_glycosidase_sf"/>
</dbReference>
<evidence type="ECO:0000313" key="1">
    <source>
        <dbReference type="EMBL" id="KAA5548874.1"/>
    </source>
</evidence>